<organism evidence="3 4">
    <name type="scientific">Micromonospora krabiensis</name>
    <dbReference type="NCBI Taxonomy" id="307121"/>
    <lineage>
        <taxon>Bacteria</taxon>
        <taxon>Bacillati</taxon>
        <taxon>Actinomycetota</taxon>
        <taxon>Actinomycetes</taxon>
        <taxon>Micromonosporales</taxon>
        <taxon>Micromonosporaceae</taxon>
        <taxon>Micromonospora</taxon>
    </lineage>
</organism>
<protein>
    <submittedName>
        <fullName evidence="3">Uncharacterized protein</fullName>
    </submittedName>
</protein>
<dbReference type="STRING" id="307121.GA0070620_3704"/>
<dbReference type="PATRIC" id="fig|307121.4.peg.3775"/>
<dbReference type="EMBL" id="LT598496">
    <property type="protein sequence ID" value="SBV28170.1"/>
    <property type="molecule type" value="Genomic_DNA"/>
</dbReference>
<dbReference type="RefSeq" id="WP_157741656.1">
    <property type="nucleotide sequence ID" value="NZ_JBHRWG010000004.1"/>
</dbReference>
<keyword evidence="2" id="KW-1133">Transmembrane helix</keyword>
<feature type="compositionally biased region" description="Basic and acidic residues" evidence="1">
    <location>
        <begin position="1"/>
        <end position="10"/>
    </location>
</feature>
<evidence type="ECO:0000313" key="3">
    <source>
        <dbReference type="EMBL" id="SBV28170.1"/>
    </source>
</evidence>
<accession>A0A1C3N6H2</accession>
<evidence type="ECO:0000256" key="1">
    <source>
        <dbReference type="SAM" id="MobiDB-lite"/>
    </source>
</evidence>
<dbReference type="AlphaFoldDB" id="A0A1C3N6H2"/>
<dbReference type="Proteomes" id="UP000199393">
    <property type="component" value="Chromosome I"/>
</dbReference>
<gene>
    <name evidence="3" type="ORF">GA0070620_3704</name>
</gene>
<dbReference type="OrthoDB" id="3403802at2"/>
<keyword evidence="2" id="KW-0812">Transmembrane</keyword>
<feature type="transmembrane region" description="Helical" evidence="2">
    <location>
        <begin position="64"/>
        <end position="87"/>
    </location>
</feature>
<evidence type="ECO:0000256" key="2">
    <source>
        <dbReference type="SAM" id="Phobius"/>
    </source>
</evidence>
<feature type="region of interest" description="Disordered" evidence="1">
    <location>
        <begin position="402"/>
        <end position="422"/>
    </location>
</feature>
<name>A0A1C3N6H2_9ACTN</name>
<proteinExistence type="predicted"/>
<sequence length="422" mass="43415">MSGNPRRSDNLTDAPTRPFHVTQDELERAVRESFSRQVAVPRPPAVDPAGVAIRRARRVQRRRTVTGLAMAAVATVAVSTGIAQLTVDQNRPTRPTVVLGDPNASGRPDALPSEPAGPLGPPAGVDMIVGDVLTSANGQRVPLVGVGPAERAQRLPDNAGWLVVGAPTTAGRTLWAVSPKGVVQVLLAGAEAIVVSGDGRAVAWRDGDELFAAGVVSAQLIAPVGTPAPATARLVGFVGDAVLVRLTADRPGHVLWSPGAELRTERADRKSLHLYGVLPDGRVVAQLAADNSSRPCLALLDPSQGLDPVSTGCGPNLSGDGLGAVSTDGRWLLVNGEQGRTASALLVDLERLGSEAVETAHPAGPPVTGAVIWTSEEDAAYVDAAGQLIRLRVENVVGGGRAEAHPVPAAGPTNPPVIVSRS</sequence>
<keyword evidence="4" id="KW-1185">Reference proteome</keyword>
<feature type="region of interest" description="Disordered" evidence="1">
    <location>
        <begin position="92"/>
        <end position="117"/>
    </location>
</feature>
<evidence type="ECO:0000313" key="4">
    <source>
        <dbReference type="Proteomes" id="UP000199393"/>
    </source>
</evidence>
<feature type="region of interest" description="Disordered" evidence="1">
    <location>
        <begin position="1"/>
        <end position="25"/>
    </location>
</feature>
<keyword evidence="2" id="KW-0472">Membrane</keyword>
<reference evidence="4" key="1">
    <citation type="submission" date="2016-06" db="EMBL/GenBank/DDBJ databases">
        <authorList>
            <person name="Varghese N."/>
        </authorList>
    </citation>
    <scope>NUCLEOTIDE SEQUENCE [LARGE SCALE GENOMIC DNA]</scope>
    <source>
        <strain evidence="4">DSM 45344</strain>
    </source>
</reference>